<dbReference type="EMBL" id="JACGWJ010000023">
    <property type="protein sequence ID" value="KAL0324926.1"/>
    <property type="molecule type" value="Genomic_DNA"/>
</dbReference>
<reference evidence="1" key="1">
    <citation type="submission" date="2020-06" db="EMBL/GenBank/DDBJ databases">
        <authorList>
            <person name="Li T."/>
            <person name="Hu X."/>
            <person name="Zhang T."/>
            <person name="Song X."/>
            <person name="Zhang H."/>
            <person name="Dai N."/>
            <person name="Sheng W."/>
            <person name="Hou X."/>
            <person name="Wei L."/>
        </authorList>
    </citation>
    <scope>NUCLEOTIDE SEQUENCE</scope>
    <source>
        <strain evidence="1">G02</strain>
        <tissue evidence="1">Leaf</tissue>
    </source>
</reference>
<reference evidence="1" key="2">
    <citation type="journal article" date="2024" name="Plant">
        <title>Genomic evolution and insights into agronomic trait innovations of Sesamum species.</title>
        <authorList>
            <person name="Miao H."/>
            <person name="Wang L."/>
            <person name="Qu L."/>
            <person name="Liu H."/>
            <person name="Sun Y."/>
            <person name="Le M."/>
            <person name="Wang Q."/>
            <person name="Wei S."/>
            <person name="Zheng Y."/>
            <person name="Lin W."/>
            <person name="Duan Y."/>
            <person name="Cao H."/>
            <person name="Xiong S."/>
            <person name="Wang X."/>
            <person name="Wei L."/>
            <person name="Li C."/>
            <person name="Ma Q."/>
            <person name="Ju M."/>
            <person name="Zhao R."/>
            <person name="Li G."/>
            <person name="Mu C."/>
            <person name="Tian Q."/>
            <person name="Mei H."/>
            <person name="Zhang T."/>
            <person name="Gao T."/>
            <person name="Zhang H."/>
        </authorList>
    </citation>
    <scope>NUCLEOTIDE SEQUENCE</scope>
    <source>
        <strain evidence="1">G02</strain>
    </source>
</reference>
<protein>
    <submittedName>
        <fullName evidence="1">Uncharacterized protein</fullName>
    </submittedName>
</protein>
<dbReference type="PANTHER" id="PTHR33116:SF80">
    <property type="entry name" value="REVERSE TRANSCRIPTASE ZINC-BINDING DOMAIN-CONTAINING PROTEIN"/>
    <property type="match status" value="1"/>
</dbReference>
<organism evidence="1">
    <name type="scientific">Sesamum radiatum</name>
    <name type="common">Black benniseed</name>
    <dbReference type="NCBI Taxonomy" id="300843"/>
    <lineage>
        <taxon>Eukaryota</taxon>
        <taxon>Viridiplantae</taxon>
        <taxon>Streptophyta</taxon>
        <taxon>Embryophyta</taxon>
        <taxon>Tracheophyta</taxon>
        <taxon>Spermatophyta</taxon>
        <taxon>Magnoliopsida</taxon>
        <taxon>eudicotyledons</taxon>
        <taxon>Gunneridae</taxon>
        <taxon>Pentapetalae</taxon>
        <taxon>asterids</taxon>
        <taxon>lamiids</taxon>
        <taxon>Lamiales</taxon>
        <taxon>Pedaliaceae</taxon>
        <taxon>Sesamum</taxon>
    </lineage>
</organism>
<dbReference type="AlphaFoldDB" id="A0AAW2M4J6"/>
<proteinExistence type="predicted"/>
<accession>A0AAW2M4J6</accession>
<name>A0AAW2M4J6_SESRA</name>
<sequence length="225" mass="26221">LSNSDIMFAKLGECGTTKSVLTTIECIFNGFFWSSYNRRRHIYWSSWAKIYFPVAEGRLGVWNLADYVRAFSMKLWWWFRSKSSSWSEYLHGHYCQNLHSTTVPYNRNHSPIWHRLCRIRDVAEPFIFWTSGDGLVSFWHDDWLGEKPLAQLLHGDAYTMEPVSYYWHEGDWNVPRILQTVPIHCAETICQIPIAGQGDKIVWTGSSEGAFSTKSVWEAIRQASP</sequence>
<gene>
    <name evidence="1" type="ORF">Sradi_5061900</name>
</gene>
<evidence type="ECO:0000313" key="1">
    <source>
        <dbReference type="EMBL" id="KAL0324926.1"/>
    </source>
</evidence>
<dbReference type="PANTHER" id="PTHR33116">
    <property type="entry name" value="REVERSE TRANSCRIPTASE ZINC-BINDING DOMAIN-CONTAINING PROTEIN-RELATED-RELATED"/>
    <property type="match status" value="1"/>
</dbReference>
<feature type="non-terminal residue" evidence="1">
    <location>
        <position position="1"/>
    </location>
</feature>
<comment type="caution">
    <text evidence="1">The sequence shown here is derived from an EMBL/GenBank/DDBJ whole genome shotgun (WGS) entry which is preliminary data.</text>
</comment>